<name>A0A6J1MTV3_BICAN</name>
<dbReference type="GeneID" id="112045844"/>
<feature type="compositionally biased region" description="Polar residues" evidence="1">
    <location>
        <begin position="83"/>
        <end position="101"/>
    </location>
</feature>
<feature type="compositionally biased region" description="Low complexity" evidence="1">
    <location>
        <begin position="26"/>
        <end position="50"/>
    </location>
</feature>
<dbReference type="OrthoDB" id="7486254at2759"/>
<gene>
    <name evidence="3" type="primary">LOC112045844</name>
</gene>
<dbReference type="KEGG" id="bany:112045844"/>
<reference evidence="3" key="1">
    <citation type="submission" date="2025-08" db="UniProtKB">
        <authorList>
            <consortium name="RefSeq"/>
        </authorList>
    </citation>
    <scope>IDENTIFICATION</scope>
</reference>
<accession>A0A6J1MTV3</accession>
<evidence type="ECO:0000313" key="2">
    <source>
        <dbReference type="Proteomes" id="UP001652582"/>
    </source>
</evidence>
<keyword evidence="2" id="KW-1185">Reference proteome</keyword>
<evidence type="ECO:0000313" key="3">
    <source>
        <dbReference type="RefSeq" id="XP_023937964.2"/>
    </source>
</evidence>
<protein>
    <submittedName>
        <fullName evidence="3">Uncharacterized protein LOC112045844</fullName>
    </submittedName>
</protein>
<sequence length="290" mass="32379">MAYDYITKPKIYEKLNIPDDISSTVIPTNTSPSTTSTTFSSVKNTTNSFSPSALTSTRKTVTYDSDTRSKNNEKLDIPDDIPSTATPTNTGPSITATTLSSVNNPEDKLSVLFARIPTRQKVTAYCYRCGLNESRIPSALCHNSFEGKGDITSGIPRSRFKIKCIRHDAAKEENRIAYGPSYRPGCFKRYLDVGVEYNERGCRTKRPTKGKSFASKRFASMEYLLKNEDDACIASPYASLTPFSRAISLFARYHVCVCSRKYCNSAKTTGLNIAETFILLFYTLLKYIFC</sequence>
<proteinExistence type="predicted"/>
<organism evidence="2 3">
    <name type="scientific">Bicyclus anynana</name>
    <name type="common">Squinting bush brown butterfly</name>
    <dbReference type="NCBI Taxonomy" id="110368"/>
    <lineage>
        <taxon>Eukaryota</taxon>
        <taxon>Metazoa</taxon>
        <taxon>Ecdysozoa</taxon>
        <taxon>Arthropoda</taxon>
        <taxon>Hexapoda</taxon>
        <taxon>Insecta</taxon>
        <taxon>Pterygota</taxon>
        <taxon>Neoptera</taxon>
        <taxon>Endopterygota</taxon>
        <taxon>Lepidoptera</taxon>
        <taxon>Glossata</taxon>
        <taxon>Ditrysia</taxon>
        <taxon>Papilionoidea</taxon>
        <taxon>Nymphalidae</taxon>
        <taxon>Satyrinae</taxon>
        <taxon>Satyrini</taxon>
        <taxon>Mycalesina</taxon>
        <taxon>Bicyclus</taxon>
    </lineage>
</organism>
<feature type="region of interest" description="Disordered" evidence="1">
    <location>
        <begin position="26"/>
        <end position="101"/>
    </location>
</feature>
<feature type="compositionally biased region" description="Basic and acidic residues" evidence="1">
    <location>
        <begin position="65"/>
        <end position="77"/>
    </location>
</feature>
<evidence type="ECO:0000256" key="1">
    <source>
        <dbReference type="SAM" id="MobiDB-lite"/>
    </source>
</evidence>
<dbReference type="AlphaFoldDB" id="A0A6J1MTV3"/>
<feature type="compositionally biased region" description="Polar residues" evidence="1">
    <location>
        <begin position="51"/>
        <end position="64"/>
    </location>
</feature>
<dbReference type="RefSeq" id="XP_023937964.2">
    <property type="nucleotide sequence ID" value="XM_024082196.2"/>
</dbReference>
<dbReference type="Proteomes" id="UP001652582">
    <property type="component" value="Chromosome Z"/>
</dbReference>